<dbReference type="Gene3D" id="2.60.40.10">
    <property type="entry name" value="Immunoglobulins"/>
    <property type="match status" value="3"/>
</dbReference>
<dbReference type="InterPro" id="IPR013783">
    <property type="entry name" value="Ig-like_fold"/>
</dbReference>
<organism evidence="4 5">
    <name type="scientific">Weissella confusa</name>
    <name type="common">Lactobacillus confusus</name>
    <dbReference type="NCBI Taxonomy" id="1583"/>
    <lineage>
        <taxon>Bacteria</taxon>
        <taxon>Bacillati</taxon>
        <taxon>Bacillota</taxon>
        <taxon>Bacilli</taxon>
        <taxon>Lactobacillales</taxon>
        <taxon>Lactobacillaceae</taxon>
        <taxon>Weissella</taxon>
    </lineage>
</organism>
<name>A0A4Z0S5S2_WEICO</name>
<dbReference type="RefSeq" id="WP_135518035.1">
    <property type="nucleotide sequence ID" value="NZ_PVSN01000007.1"/>
</dbReference>
<evidence type="ECO:0000256" key="1">
    <source>
        <dbReference type="SAM" id="Phobius"/>
    </source>
</evidence>
<dbReference type="Gene3D" id="2.60.40.740">
    <property type="match status" value="1"/>
</dbReference>
<evidence type="ECO:0000313" key="4">
    <source>
        <dbReference type="EMBL" id="TGE75753.1"/>
    </source>
</evidence>
<dbReference type="OrthoDB" id="9809073at2"/>
<evidence type="ECO:0000313" key="5">
    <source>
        <dbReference type="Proteomes" id="UP000297646"/>
    </source>
</evidence>
<dbReference type="Pfam" id="PF17802">
    <property type="entry name" value="SpaA"/>
    <property type="match status" value="2"/>
</dbReference>
<keyword evidence="2" id="KW-0732">Signal</keyword>
<keyword evidence="1" id="KW-1133">Transmembrane helix</keyword>
<dbReference type="InterPro" id="IPR041033">
    <property type="entry name" value="SpaA_PFL_dom_1"/>
</dbReference>
<feature type="domain" description="SpaA-like prealbumin fold" evidence="3">
    <location>
        <begin position="722"/>
        <end position="790"/>
    </location>
</feature>
<evidence type="ECO:0000256" key="2">
    <source>
        <dbReference type="SAM" id="SignalP"/>
    </source>
</evidence>
<gene>
    <name evidence="4" type="ORF">C6P11_01075</name>
</gene>
<feature type="signal peptide" evidence="2">
    <location>
        <begin position="1"/>
        <end position="26"/>
    </location>
</feature>
<protein>
    <recommendedName>
        <fullName evidence="3">SpaA-like prealbumin fold domain-containing protein</fullName>
    </recommendedName>
</protein>
<reference evidence="4 5" key="1">
    <citation type="submission" date="2018-03" db="EMBL/GenBank/DDBJ databases">
        <title>Genome sequencing of Weissella confusa isolates.</title>
        <authorList>
            <person name="Kajala I."/>
            <person name="Baruah R."/>
            <person name="Bergsveinson J."/>
            <person name="Juvonen R."/>
            <person name="Ziola B."/>
        </authorList>
    </citation>
    <scope>NUCLEOTIDE SEQUENCE [LARGE SCALE GENOMIC DNA]</scope>
    <source>
        <strain evidence="4 5">VTT E-062653</strain>
    </source>
</reference>
<proteinExistence type="predicted"/>
<accession>A0A4Z0S5S2</accession>
<dbReference type="AlphaFoldDB" id="A0A4Z0S5S2"/>
<dbReference type="Proteomes" id="UP000297646">
    <property type="component" value="Unassembled WGS sequence"/>
</dbReference>
<feature type="chain" id="PRO_5021434235" description="SpaA-like prealbumin fold domain-containing protein" evidence="2">
    <location>
        <begin position="27"/>
        <end position="859"/>
    </location>
</feature>
<evidence type="ECO:0000259" key="3">
    <source>
        <dbReference type="Pfam" id="PF17802"/>
    </source>
</evidence>
<keyword evidence="1" id="KW-0472">Membrane</keyword>
<sequence length="859" mass="92629">MKKHRSLLLMGTLIAPILLTTGDALAKSGINNEPKNTSVVIHAITDVSDTDPGNAPELWGSGEEKDMKTLQDAEPDTTWETTTGATFTAYELPAGVVTYPKTDGIPKIATTKIKGIDWTKLLKVVDVPSGVATTNLGNKNVLDKTVEVVDRDQFVKAVKDAGLATKTTKATDGEGETTVTLPNGQWVITQDSDATGTDEAMPIFLDLPMGKSNATKTDYWYDTQSPLHVYTKQYKTASVTIKKTDAETKKVLGGAQILLAPASVQDKLNEVLPQLIKDIEKTPTKADALVAAALGLTSDQFSIEATDKNGQVVFDANKGIAISKGQQYVIAELMAPKGYLTDLQVTVVTAEQDSENAAKLVNYDELQVDKAITVDNQTFGANEKGTGDDKEGIARGQKFTWDITSELNKNIADYTSYKLTDEMPYQVNWMSMDLALTYTQNGEEKSVPLSQVVNGLYPVNHATDKSLIDEGVTGQGLGFTTDQNGSTLNDKTIAYDAATAPKVTGLADGFDSSAFNLFGHESTYTFVGQGDSANPARVVDWTKPVENGEIVLDMTASGRQAMGALIEKLLAEGADDGSWNLSWKINSAGNTALQADHLVNQIDLDYNTKYDGGSDDDKTHTFTAGWEIIKTDGDVKTDANGNITNGLAGAGFDLGLKVTSTNIDEVIAEMYSAKRFPNMKRTASEQDIQQLRDDVKAGKTRWVYFMHEDVKMGEPMASMHSNASDPMGDVLWTVREDNATTHYSGPDGYLQYCGLAGGDYQLIEREAPSGYKLMTEPHYFTLSNTQSGKINGAATADDITVANYREQPAQPVTPQINDTPTHAGGILPYTATALGGLLTLLGLAGLIALFKKRRAQNND</sequence>
<keyword evidence="1" id="KW-0812">Transmembrane</keyword>
<comment type="caution">
    <text evidence="4">The sequence shown here is derived from an EMBL/GenBank/DDBJ whole genome shotgun (WGS) entry which is preliminary data.</text>
</comment>
<dbReference type="EMBL" id="PVSN01000007">
    <property type="protein sequence ID" value="TGE75753.1"/>
    <property type="molecule type" value="Genomic_DNA"/>
</dbReference>
<feature type="transmembrane region" description="Helical" evidence="1">
    <location>
        <begin position="826"/>
        <end position="850"/>
    </location>
</feature>
<feature type="domain" description="SpaA-like prealbumin fold" evidence="3">
    <location>
        <begin position="238"/>
        <end position="359"/>
    </location>
</feature>